<organism evidence="2 3">
    <name type="scientific">Steinernema carpocapsae</name>
    <name type="common">Entomopathogenic nematode</name>
    <dbReference type="NCBI Taxonomy" id="34508"/>
    <lineage>
        <taxon>Eukaryota</taxon>
        <taxon>Metazoa</taxon>
        <taxon>Ecdysozoa</taxon>
        <taxon>Nematoda</taxon>
        <taxon>Chromadorea</taxon>
        <taxon>Rhabditida</taxon>
        <taxon>Tylenchina</taxon>
        <taxon>Panagrolaimomorpha</taxon>
        <taxon>Strongyloidoidea</taxon>
        <taxon>Steinernematidae</taxon>
        <taxon>Steinernema</taxon>
    </lineage>
</organism>
<comment type="caution">
    <text evidence="2">The sequence shown here is derived from an EMBL/GenBank/DDBJ whole genome shotgun (WGS) entry which is preliminary data.</text>
</comment>
<dbReference type="Proteomes" id="UP000298663">
    <property type="component" value="Unassembled WGS sequence"/>
</dbReference>
<evidence type="ECO:0000256" key="1">
    <source>
        <dbReference type="SAM" id="MobiDB-lite"/>
    </source>
</evidence>
<gene>
    <name evidence="2" type="ORF">L596_014796</name>
</gene>
<name>A0A4U5NCX8_STECR</name>
<protein>
    <submittedName>
        <fullName evidence="2">Uncharacterized protein</fullName>
    </submittedName>
</protein>
<reference evidence="2 3" key="1">
    <citation type="journal article" date="2015" name="Genome Biol.">
        <title>Comparative genomics of Steinernema reveals deeply conserved gene regulatory networks.</title>
        <authorList>
            <person name="Dillman A.R."/>
            <person name="Macchietto M."/>
            <person name="Porter C.F."/>
            <person name="Rogers A."/>
            <person name="Williams B."/>
            <person name="Antoshechkin I."/>
            <person name="Lee M.M."/>
            <person name="Goodwin Z."/>
            <person name="Lu X."/>
            <person name="Lewis E.E."/>
            <person name="Goodrich-Blair H."/>
            <person name="Stock S.P."/>
            <person name="Adams B.J."/>
            <person name="Sternberg P.W."/>
            <person name="Mortazavi A."/>
        </authorList>
    </citation>
    <scope>NUCLEOTIDE SEQUENCE [LARGE SCALE GENOMIC DNA]</scope>
    <source>
        <strain evidence="2 3">ALL</strain>
    </source>
</reference>
<evidence type="ECO:0000313" key="2">
    <source>
        <dbReference type="EMBL" id="TKR80787.1"/>
    </source>
</evidence>
<accession>A0A4U5NCX8</accession>
<dbReference type="AlphaFoldDB" id="A0A4U5NCX8"/>
<reference evidence="2 3" key="2">
    <citation type="journal article" date="2019" name="G3 (Bethesda)">
        <title>Hybrid Assembly of the Genome of the Entomopathogenic Nematode Steinernema carpocapsae Identifies the X-Chromosome.</title>
        <authorList>
            <person name="Serra L."/>
            <person name="Macchietto M."/>
            <person name="Macias-Munoz A."/>
            <person name="McGill C.J."/>
            <person name="Rodriguez I.M."/>
            <person name="Rodriguez B."/>
            <person name="Murad R."/>
            <person name="Mortazavi A."/>
        </authorList>
    </citation>
    <scope>NUCLEOTIDE SEQUENCE [LARGE SCALE GENOMIC DNA]</scope>
    <source>
        <strain evidence="2 3">ALL</strain>
    </source>
</reference>
<evidence type="ECO:0000313" key="3">
    <source>
        <dbReference type="Proteomes" id="UP000298663"/>
    </source>
</evidence>
<sequence length="193" mass="20292">MQANREHAPRTLSHRKRAQTLSKTRTPAQITVRAAPLPRKRATAKIRGFSQLPYTLCIVAGASREDTFLLIFQNPNRSQAMAAESIEIIVVPENTHSLLTSTPSVVTIGEGKSATEKAQADSLRQNLGRAFAPAVSSPSGDKIAAEKAVAEKAAIDKAAAEMAAAAKAEGDRVVAARAVATRAAAEKAAAEKA</sequence>
<dbReference type="EMBL" id="AZBU02000004">
    <property type="protein sequence ID" value="TKR80787.1"/>
    <property type="molecule type" value="Genomic_DNA"/>
</dbReference>
<keyword evidence="3" id="KW-1185">Reference proteome</keyword>
<proteinExistence type="predicted"/>
<feature type="region of interest" description="Disordered" evidence="1">
    <location>
        <begin position="1"/>
        <end position="26"/>
    </location>
</feature>